<comment type="caution">
    <text evidence="1">The sequence shown here is derived from an EMBL/GenBank/DDBJ whole genome shotgun (WGS) entry which is preliminary data.</text>
</comment>
<dbReference type="Proteomes" id="UP000245674">
    <property type="component" value="Unassembled WGS sequence"/>
</dbReference>
<accession>A0ABX5LB99</accession>
<dbReference type="EMBL" id="QGDV01000010">
    <property type="protein sequence ID" value="PWJ62629.1"/>
    <property type="molecule type" value="Genomic_DNA"/>
</dbReference>
<evidence type="ECO:0000313" key="1">
    <source>
        <dbReference type="EMBL" id="PWJ62629.1"/>
    </source>
</evidence>
<organism evidence="1 2">
    <name type="scientific">Rathayibacter iranicus NCPPB 2253 = VKM Ac-1602</name>
    <dbReference type="NCBI Taxonomy" id="1328868"/>
    <lineage>
        <taxon>Bacteria</taxon>
        <taxon>Bacillati</taxon>
        <taxon>Actinomycetota</taxon>
        <taxon>Actinomycetes</taxon>
        <taxon>Micrococcales</taxon>
        <taxon>Microbacteriaceae</taxon>
        <taxon>Rathayibacter</taxon>
    </lineage>
</organism>
<proteinExistence type="predicted"/>
<keyword evidence="2" id="KW-1185">Reference proteome</keyword>
<reference evidence="1 2" key="1">
    <citation type="submission" date="2018-03" db="EMBL/GenBank/DDBJ databases">
        <title>Genomic Encyclopedia of Type Strains, Phase III (KMG-III): the genomes of soil and plant-associated and newly described type strains.</title>
        <authorList>
            <person name="Whitman W."/>
        </authorList>
    </citation>
    <scope>NUCLEOTIDE SEQUENCE [LARGE SCALE GENOMIC DNA]</scope>
    <source>
        <strain evidence="1 2">VKM Ac-1602</strain>
    </source>
</reference>
<sequence>MRICCTESETGNLDLVPDSALERMVDSFIDLDSPTDRQNRPFPVSYVVNILVEIGAADLLFAPRPRYGELSALEWAIDNLSDGAEVEGDRVSMLNHALISAVLRMRGADAAQTELFEEFEFPFAASKKQ</sequence>
<gene>
    <name evidence="1" type="ORF">B0H03_11019</name>
</gene>
<name>A0ABX5LB99_9MICO</name>
<evidence type="ECO:0000313" key="2">
    <source>
        <dbReference type="Proteomes" id="UP000245674"/>
    </source>
</evidence>
<protein>
    <submittedName>
        <fullName evidence="1">Uncharacterized protein</fullName>
    </submittedName>
</protein>